<keyword evidence="4" id="KW-1185">Reference proteome</keyword>
<dbReference type="Proteomes" id="UP001058974">
    <property type="component" value="Chromosome 4"/>
</dbReference>
<evidence type="ECO:0000256" key="1">
    <source>
        <dbReference type="ARBA" id="ARBA00006524"/>
    </source>
</evidence>
<dbReference type="AlphaFoldDB" id="A0A9D4XLZ9"/>
<evidence type="ECO:0000313" key="4">
    <source>
        <dbReference type="Proteomes" id="UP001058974"/>
    </source>
</evidence>
<proteinExistence type="inferred from homology"/>
<evidence type="ECO:0008006" key="5">
    <source>
        <dbReference type="Google" id="ProtNLM"/>
    </source>
</evidence>
<name>A0A9D4XLZ9_PEA</name>
<comment type="similarity">
    <text evidence="1">Belongs to the TSR2 family.</text>
</comment>
<dbReference type="InterPro" id="IPR019398">
    <property type="entry name" value="Pre-rRNA_process_TSR2"/>
</dbReference>
<reference evidence="3 4" key="1">
    <citation type="journal article" date="2022" name="Nat. Genet.">
        <title>Improved pea reference genome and pan-genome highlight genomic features and evolutionary characteristics.</title>
        <authorList>
            <person name="Yang T."/>
            <person name="Liu R."/>
            <person name="Luo Y."/>
            <person name="Hu S."/>
            <person name="Wang D."/>
            <person name="Wang C."/>
            <person name="Pandey M.K."/>
            <person name="Ge S."/>
            <person name="Xu Q."/>
            <person name="Li N."/>
            <person name="Li G."/>
            <person name="Huang Y."/>
            <person name="Saxena R.K."/>
            <person name="Ji Y."/>
            <person name="Li M."/>
            <person name="Yan X."/>
            <person name="He Y."/>
            <person name="Liu Y."/>
            <person name="Wang X."/>
            <person name="Xiang C."/>
            <person name="Varshney R.K."/>
            <person name="Ding H."/>
            <person name="Gao S."/>
            <person name="Zong X."/>
        </authorList>
    </citation>
    <scope>NUCLEOTIDE SEQUENCE [LARGE SCALE GENOMIC DNA]</scope>
    <source>
        <strain evidence="3 4">cv. Zhongwan 6</strain>
    </source>
</reference>
<protein>
    <recommendedName>
        <fullName evidence="5">Pre-rRNA-processing protein TSR2 homolog</fullName>
    </recommendedName>
</protein>
<keyword evidence="2" id="KW-0698">rRNA processing</keyword>
<dbReference type="PANTHER" id="PTHR21250">
    <property type="entry name" value="PRE-RRNA-PROCESSING PROTEIN TSR2 HOMOLOG"/>
    <property type="match status" value="1"/>
</dbReference>
<dbReference type="EMBL" id="JAMSHJ010000004">
    <property type="protein sequence ID" value="KAI5423464.1"/>
    <property type="molecule type" value="Genomic_DNA"/>
</dbReference>
<dbReference type="Pfam" id="PF10273">
    <property type="entry name" value="WGG"/>
    <property type="match status" value="1"/>
</dbReference>
<sequence>NHLIIPNISRILHIHAYIHTSSSRLSLILCVLFGQHTLRERETQTTFVFMDSINRNNHRELQESIILLLSRWYALQMAIKNQWGGCDSLHKSHQLASNLFSWLSKSNEPICVEDLENILHEFMLLTFNTEVEDGSIEQVAEQLIGLHEDCLLRQSY</sequence>
<dbReference type="Gramene" id="Psat04G0642800-T1">
    <property type="protein sequence ID" value="KAI5423464.1"/>
    <property type="gene ID" value="KIW84_046428"/>
</dbReference>
<organism evidence="3 4">
    <name type="scientific">Pisum sativum</name>
    <name type="common">Garden pea</name>
    <name type="synonym">Lathyrus oleraceus</name>
    <dbReference type="NCBI Taxonomy" id="3888"/>
    <lineage>
        <taxon>Eukaryota</taxon>
        <taxon>Viridiplantae</taxon>
        <taxon>Streptophyta</taxon>
        <taxon>Embryophyta</taxon>
        <taxon>Tracheophyta</taxon>
        <taxon>Spermatophyta</taxon>
        <taxon>Magnoliopsida</taxon>
        <taxon>eudicotyledons</taxon>
        <taxon>Gunneridae</taxon>
        <taxon>Pentapetalae</taxon>
        <taxon>rosids</taxon>
        <taxon>fabids</taxon>
        <taxon>Fabales</taxon>
        <taxon>Fabaceae</taxon>
        <taxon>Papilionoideae</taxon>
        <taxon>50 kb inversion clade</taxon>
        <taxon>NPAAA clade</taxon>
        <taxon>Hologalegina</taxon>
        <taxon>IRL clade</taxon>
        <taxon>Fabeae</taxon>
        <taxon>Lathyrus</taxon>
    </lineage>
</organism>
<evidence type="ECO:0000256" key="2">
    <source>
        <dbReference type="ARBA" id="ARBA00022552"/>
    </source>
</evidence>
<dbReference type="GO" id="GO:0006364">
    <property type="term" value="P:rRNA processing"/>
    <property type="evidence" value="ECO:0007669"/>
    <property type="project" value="UniProtKB-KW"/>
</dbReference>
<gene>
    <name evidence="3" type="ORF">KIW84_046428</name>
</gene>
<accession>A0A9D4XLZ9</accession>
<feature type="non-terminal residue" evidence="3">
    <location>
        <position position="156"/>
    </location>
</feature>
<evidence type="ECO:0000313" key="3">
    <source>
        <dbReference type="EMBL" id="KAI5423464.1"/>
    </source>
</evidence>
<comment type="caution">
    <text evidence="3">The sequence shown here is derived from an EMBL/GenBank/DDBJ whole genome shotgun (WGS) entry which is preliminary data.</text>
</comment>